<evidence type="ECO:0000313" key="1">
    <source>
        <dbReference type="EMBL" id="RQW12268.1"/>
    </source>
</evidence>
<organism evidence="1 2">
    <name type="scientific">Paenibacillus rhizophilus</name>
    <dbReference type="NCBI Taxonomy" id="1850366"/>
    <lineage>
        <taxon>Bacteria</taxon>
        <taxon>Bacillati</taxon>
        <taxon>Bacillota</taxon>
        <taxon>Bacilli</taxon>
        <taxon>Bacillales</taxon>
        <taxon>Paenibacillaceae</taxon>
        <taxon>Paenibacillus</taxon>
    </lineage>
</organism>
<evidence type="ECO:0000313" key="2">
    <source>
        <dbReference type="Proteomes" id="UP000282529"/>
    </source>
</evidence>
<reference evidence="1 2" key="1">
    <citation type="submission" date="2018-11" db="EMBL/GenBank/DDBJ databases">
        <title>Genome sequence of strain 7197.</title>
        <authorList>
            <person name="Gao J."/>
            <person name="Sun J."/>
        </authorList>
    </citation>
    <scope>NUCLEOTIDE SEQUENCE [LARGE SCALE GENOMIC DNA]</scope>
    <source>
        <strain evidence="1 2">7197</strain>
    </source>
</reference>
<dbReference type="Proteomes" id="UP000282529">
    <property type="component" value="Unassembled WGS sequence"/>
</dbReference>
<gene>
    <name evidence="1" type="ORF">EH198_07900</name>
</gene>
<keyword evidence="2" id="KW-1185">Reference proteome</keyword>
<name>A0A3N9P7S2_9BACL</name>
<proteinExistence type="predicted"/>
<dbReference type="EMBL" id="RQPI01000003">
    <property type="protein sequence ID" value="RQW12268.1"/>
    <property type="molecule type" value="Genomic_DNA"/>
</dbReference>
<dbReference type="AlphaFoldDB" id="A0A3N9P7S2"/>
<dbReference type="Pfam" id="PF14101">
    <property type="entry name" value="DUF4275"/>
    <property type="match status" value="1"/>
</dbReference>
<accession>A0A3N9P7S2</accession>
<sequence length="31" mass="3783">MQSITDRMFQWTYVKTHETDCGPYFYCKESS</sequence>
<protein>
    <submittedName>
        <fullName evidence="1">DUF4275 family protein</fullName>
    </submittedName>
</protein>
<comment type="caution">
    <text evidence="1">The sequence shown here is derived from an EMBL/GenBank/DDBJ whole genome shotgun (WGS) entry which is preliminary data.</text>
</comment>
<dbReference type="InterPro" id="IPR025454">
    <property type="entry name" value="DUF4275"/>
</dbReference>
<dbReference type="RefSeq" id="WP_124695001.1">
    <property type="nucleotide sequence ID" value="NZ_JBHUFE010000003.1"/>
</dbReference>